<feature type="transmembrane region" description="Helical" evidence="7">
    <location>
        <begin position="233"/>
        <end position="260"/>
    </location>
</feature>
<keyword evidence="9" id="KW-1185">Reference proteome</keyword>
<dbReference type="Pfam" id="PF03631">
    <property type="entry name" value="Virul_fac_BrkB"/>
    <property type="match status" value="1"/>
</dbReference>
<dbReference type="Proteomes" id="UP000018922">
    <property type="component" value="Chromosome I"/>
</dbReference>
<feature type="transmembrane region" description="Helical" evidence="7">
    <location>
        <begin position="135"/>
        <end position="154"/>
    </location>
</feature>
<evidence type="ECO:0000256" key="5">
    <source>
        <dbReference type="ARBA" id="ARBA00022989"/>
    </source>
</evidence>
<dbReference type="STRING" id="1430440.MGMSRv2__4240"/>
<proteinExistence type="inferred from homology"/>
<evidence type="ECO:0000256" key="2">
    <source>
        <dbReference type="ARBA" id="ARBA00022475"/>
    </source>
</evidence>
<evidence type="ECO:0000256" key="1">
    <source>
        <dbReference type="ARBA" id="ARBA00004651"/>
    </source>
</evidence>
<keyword evidence="5 7" id="KW-1133">Transmembrane helix</keyword>
<evidence type="ECO:0000256" key="7">
    <source>
        <dbReference type="HAMAP-Rule" id="MF_00672"/>
    </source>
</evidence>
<dbReference type="AlphaFoldDB" id="V6F7F7"/>
<evidence type="ECO:0000256" key="4">
    <source>
        <dbReference type="ARBA" id="ARBA00022692"/>
    </source>
</evidence>
<sequence>MEAQATAWQVWEFLRFAVRRGRDDGVSRMAGSLAFTSLLSLVPLFAIALAMLAAFPAFDSVRQDLVSWSFRTFAPTIGDVVQLQINRFIDNAGRLSAVGILSLVVTAIMLLVTIEGTMNAIFRVAKARSPLSKLLVYWTALTLGPLLMGAALSLQGYVTAWSRWSVSKALTPVLALPLPTILTALAFAVMFAAVPNRRVAVRDALWGALAAALLFAALRWGFGLYITSSRTYASLYGAVAVLPVFLLWTYLSWLAILIGAEITAALPEWRSGQHLGSGPSRPGRRLALALEILDVLYARARQGSGGASRRELLARTSANEREMIRLLVQLHAAGFTAPTIRRKVVLTRDLDVTTLADLINALDLDLDLDASTALAPWRATVDGLIQQVQSQSRAILTVKLRDILAGG</sequence>
<dbReference type="HAMAP" id="MF_00672">
    <property type="entry name" value="UPF0761"/>
    <property type="match status" value="1"/>
</dbReference>
<dbReference type="InterPro" id="IPR017039">
    <property type="entry name" value="Virul_fac_BrkB"/>
</dbReference>
<keyword evidence="3 7" id="KW-0997">Cell inner membrane</keyword>
<dbReference type="EMBL" id="HG794546">
    <property type="protein sequence ID" value="CDL01455.1"/>
    <property type="molecule type" value="Genomic_DNA"/>
</dbReference>
<dbReference type="GO" id="GO:0005886">
    <property type="term" value="C:plasma membrane"/>
    <property type="evidence" value="ECO:0007669"/>
    <property type="project" value="UniProtKB-SubCell"/>
</dbReference>
<accession>V6F7F7</accession>
<dbReference type="HOGENOM" id="CLU_032288_1_2_5"/>
<feature type="transmembrane region" description="Helical" evidence="7">
    <location>
        <begin position="206"/>
        <end position="227"/>
    </location>
</feature>
<dbReference type="PANTHER" id="PTHR30213:SF0">
    <property type="entry name" value="UPF0761 MEMBRANE PROTEIN YIHY"/>
    <property type="match status" value="1"/>
</dbReference>
<comment type="subcellular location">
    <subcellularLocation>
        <location evidence="7">Cell inner membrane</location>
        <topology evidence="7">Multi-pass membrane protein</topology>
    </subcellularLocation>
    <subcellularLocation>
        <location evidence="1">Cell membrane</location>
        <topology evidence="1">Multi-pass membrane protein</topology>
    </subcellularLocation>
</comment>
<keyword evidence="2 7" id="KW-1003">Cell membrane</keyword>
<name>V6F7F7_MAGGM</name>
<keyword evidence="6 7" id="KW-0472">Membrane</keyword>
<dbReference type="InterPro" id="IPR023679">
    <property type="entry name" value="UPF0761_bac"/>
</dbReference>
<evidence type="ECO:0000313" key="9">
    <source>
        <dbReference type="Proteomes" id="UP000018922"/>
    </source>
</evidence>
<reference evidence="8 9" key="1">
    <citation type="journal article" date="2014" name="Genome Announc.">
        <title>Complete genome sequence of Magnetospirillum gryphiswaldense MSR-1.</title>
        <authorList>
            <person name="Wang X."/>
            <person name="Wang Q."/>
            <person name="Zhang W."/>
            <person name="Wang Y."/>
            <person name="Li L."/>
            <person name="Wen T."/>
            <person name="Zhang T."/>
            <person name="Zhang Y."/>
            <person name="Xu J."/>
            <person name="Hu J."/>
            <person name="Li S."/>
            <person name="Liu L."/>
            <person name="Liu J."/>
            <person name="Jiang W."/>
            <person name="Tian J."/>
            <person name="Li Y."/>
            <person name="Schuler D."/>
            <person name="Wang L."/>
            <person name="Li J."/>
        </authorList>
    </citation>
    <scope>NUCLEOTIDE SEQUENCE [LARGE SCALE GENOMIC DNA]</scope>
    <source>
        <strain evidence="9">DSM 6361 / JCM 21280 / NBRC 15271 / MSR-1</strain>
    </source>
</reference>
<dbReference type="NCBIfam" id="TIGR00765">
    <property type="entry name" value="yihY_not_rbn"/>
    <property type="match status" value="1"/>
</dbReference>
<protein>
    <recommendedName>
        <fullName evidence="7">UPF0761 membrane protein MGMSRv2__4240</fullName>
    </recommendedName>
</protein>
<comment type="similarity">
    <text evidence="7">Belongs to the UPF0761 family.</text>
</comment>
<feature type="transmembrane region" description="Helical" evidence="7">
    <location>
        <begin position="29"/>
        <end position="58"/>
    </location>
</feature>
<dbReference type="eggNOG" id="COG1295">
    <property type="taxonomic scope" value="Bacteria"/>
</dbReference>
<feature type="transmembrane region" description="Helical" evidence="7">
    <location>
        <begin position="95"/>
        <end position="114"/>
    </location>
</feature>
<evidence type="ECO:0000256" key="6">
    <source>
        <dbReference type="ARBA" id="ARBA00023136"/>
    </source>
</evidence>
<evidence type="ECO:0000313" key="8">
    <source>
        <dbReference type="EMBL" id="CDL01455.1"/>
    </source>
</evidence>
<organism evidence="8 9">
    <name type="scientific">Magnetospirillum gryphiswaldense (strain DSM 6361 / JCM 21280 / NBRC 15271 / MSR-1)</name>
    <dbReference type="NCBI Taxonomy" id="431944"/>
    <lineage>
        <taxon>Bacteria</taxon>
        <taxon>Pseudomonadati</taxon>
        <taxon>Pseudomonadota</taxon>
        <taxon>Alphaproteobacteria</taxon>
        <taxon>Rhodospirillales</taxon>
        <taxon>Rhodospirillaceae</taxon>
        <taxon>Magnetospirillum</taxon>
    </lineage>
</organism>
<feature type="transmembrane region" description="Helical" evidence="7">
    <location>
        <begin position="174"/>
        <end position="194"/>
    </location>
</feature>
<evidence type="ECO:0000256" key="3">
    <source>
        <dbReference type="ARBA" id="ARBA00022519"/>
    </source>
</evidence>
<dbReference type="PANTHER" id="PTHR30213">
    <property type="entry name" value="INNER MEMBRANE PROTEIN YHJD"/>
    <property type="match status" value="1"/>
</dbReference>
<keyword evidence="4 7" id="KW-0812">Transmembrane</keyword>
<dbReference type="KEGG" id="mgy:MGMSRv2__4240"/>
<gene>
    <name evidence="8" type="ordered locus">MGMSRv2__4240</name>
</gene>